<dbReference type="EMBL" id="BMDI01000003">
    <property type="protein sequence ID" value="GGI21026.1"/>
    <property type="molecule type" value="Genomic_DNA"/>
</dbReference>
<dbReference type="InterPro" id="IPR011527">
    <property type="entry name" value="ABC1_TM_dom"/>
</dbReference>
<dbReference type="PANTHER" id="PTHR43394">
    <property type="entry name" value="ATP-DEPENDENT PERMEASE MDL1, MITOCHONDRIAL"/>
    <property type="match status" value="1"/>
</dbReference>
<evidence type="ECO:0000313" key="15">
    <source>
        <dbReference type="Proteomes" id="UP000642180"/>
    </source>
</evidence>
<dbReference type="InterPro" id="IPR003593">
    <property type="entry name" value="AAA+_ATPase"/>
</dbReference>
<dbReference type="Pfam" id="PF00664">
    <property type="entry name" value="ABC_membrane"/>
    <property type="match status" value="1"/>
</dbReference>
<evidence type="ECO:0000256" key="5">
    <source>
        <dbReference type="ARBA" id="ARBA00022741"/>
    </source>
</evidence>
<dbReference type="InterPro" id="IPR039421">
    <property type="entry name" value="Type_1_exporter"/>
</dbReference>
<sequence length="583" mass="64044">MKFPEHLRRLFGMLSPYKGRLVIAFCGMIMTALTEPMFPAVMRVLLDKGFGGKPSFSLWLVPVAIVGIFVLRGMSTYTTTYMMTWVSSRLLNTLRRQMFARILDVPLGFYAHHSVGKVINSMMFEVQQIVDMVTKVFTSMIRDSLTVIVLLSFLFWLNWRLTLVALVLLPLIAVVVRATGKRVRRLTREYQTVNAEMTQVMEETTRANQVIKIFGGHQYEIDRFEARADKLRSYTMRMASTLAATTPVTQVMAASAVAVVIVIALIQSGNNETTVGGFVSFITAMLMLLTPLKNIAEVNGPLQRGLTAAEAVFAVIDAKTERTTGKVLPKRADGRLDFVGLSFAYPGQSTKVLHDINLTVLPGETIAFVGMSGGGKSTLVNLVPGFYPVETGEIRLDGDSIDDIALTSLRQQIAMVSQHVVLFDDTVAANVAYGDAQPDPSRIQAALKAAHLEEVVAGLPQGMQTVIGDNGSRLSGGQRQRLAIARAIYKDAPILILDEATSALDSESERAVQAALDKLMEGRTTLVIAHRLSTIERADRIAVVDDGRIVELGSHAELLKKNEVYANLYQLQFAKDDSEIQAE</sequence>
<reference evidence="15" key="1">
    <citation type="journal article" date="2019" name="Int. J. Syst. Evol. Microbiol.">
        <title>The Global Catalogue of Microorganisms (GCM) 10K type strain sequencing project: providing services to taxonomists for standard genome sequencing and annotation.</title>
        <authorList>
            <consortium name="The Broad Institute Genomics Platform"/>
            <consortium name="The Broad Institute Genome Sequencing Center for Infectious Disease"/>
            <person name="Wu L."/>
            <person name="Ma J."/>
        </authorList>
    </citation>
    <scope>NUCLEOTIDE SEQUENCE [LARGE SCALE GENOMIC DNA]</scope>
    <source>
        <strain evidence="15">CCM 2767</strain>
    </source>
</reference>
<feature type="transmembrane region" description="Helical" evidence="11">
    <location>
        <begin position="278"/>
        <end position="296"/>
    </location>
</feature>
<dbReference type="PROSITE" id="PS50893">
    <property type="entry name" value="ABC_TRANSPORTER_2"/>
    <property type="match status" value="1"/>
</dbReference>
<evidence type="ECO:0000259" key="13">
    <source>
        <dbReference type="PROSITE" id="PS50929"/>
    </source>
</evidence>
<dbReference type="InterPro" id="IPR011917">
    <property type="entry name" value="ABC_transpr_lipidA"/>
</dbReference>
<feature type="transmembrane region" description="Helical" evidence="11">
    <location>
        <begin position="140"/>
        <end position="157"/>
    </location>
</feature>
<dbReference type="InterPro" id="IPR003439">
    <property type="entry name" value="ABC_transporter-like_ATP-bd"/>
</dbReference>
<evidence type="ECO:0000256" key="4">
    <source>
        <dbReference type="ARBA" id="ARBA00022692"/>
    </source>
</evidence>
<dbReference type="Gene3D" id="3.40.50.300">
    <property type="entry name" value="P-loop containing nucleotide triphosphate hydrolases"/>
    <property type="match status" value="1"/>
</dbReference>
<dbReference type="AlphaFoldDB" id="A0A8J3AT55"/>
<dbReference type="InterPro" id="IPR027417">
    <property type="entry name" value="P-loop_NTPase"/>
</dbReference>
<feature type="transmembrane region" description="Helical" evidence="11">
    <location>
        <begin position="56"/>
        <end position="74"/>
    </location>
</feature>
<dbReference type="SUPFAM" id="SSF90123">
    <property type="entry name" value="ABC transporter transmembrane region"/>
    <property type="match status" value="1"/>
</dbReference>
<evidence type="ECO:0000313" key="14">
    <source>
        <dbReference type="EMBL" id="GGI21026.1"/>
    </source>
</evidence>
<dbReference type="Pfam" id="PF00005">
    <property type="entry name" value="ABC_tran"/>
    <property type="match status" value="1"/>
</dbReference>
<keyword evidence="4 11" id="KW-0812">Transmembrane</keyword>
<proteinExistence type="predicted"/>
<protein>
    <submittedName>
        <fullName evidence="14">Lipid A export ATP-binding/permease protein MsbA</fullName>
    </submittedName>
</protein>
<feature type="transmembrane region" description="Helical" evidence="11">
    <location>
        <begin position="242"/>
        <end position="266"/>
    </location>
</feature>
<evidence type="ECO:0000256" key="1">
    <source>
        <dbReference type="ARBA" id="ARBA00004651"/>
    </source>
</evidence>
<evidence type="ECO:0000256" key="10">
    <source>
        <dbReference type="ARBA" id="ARBA00023136"/>
    </source>
</evidence>
<keyword evidence="2" id="KW-0813">Transport</keyword>
<dbReference type="CDD" id="cd18552">
    <property type="entry name" value="ABC_6TM_MsbA_like"/>
    <property type="match status" value="1"/>
</dbReference>
<dbReference type="SUPFAM" id="SSF52540">
    <property type="entry name" value="P-loop containing nucleoside triphosphate hydrolases"/>
    <property type="match status" value="1"/>
</dbReference>
<dbReference type="InterPro" id="IPR036640">
    <property type="entry name" value="ABC1_TM_sf"/>
</dbReference>
<gene>
    <name evidence="14" type="primary">msbA</name>
    <name evidence="14" type="ORF">GCM10008066_26950</name>
</gene>
<dbReference type="FunFam" id="3.40.50.300:FF:000221">
    <property type="entry name" value="Multidrug ABC transporter ATP-binding protein"/>
    <property type="match status" value="1"/>
</dbReference>
<feature type="domain" description="ABC transporter" evidence="12">
    <location>
        <begin position="336"/>
        <end position="571"/>
    </location>
</feature>
<evidence type="ECO:0000256" key="11">
    <source>
        <dbReference type="SAM" id="Phobius"/>
    </source>
</evidence>
<dbReference type="GO" id="GO:0005886">
    <property type="term" value="C:plasma membrane"/>
    <property type="evidence" value="ECO:0007669"/>
    <property type="project" value="UniProtKB-SubCell"/>
</dbReference>
<dbReference type="SMART" id="SM00382">
    <property type="entry name" value="AAA"/>
    <property type="match status" value="1"/>
</dbReference>
<dbReference type="GO" id="GO:0016887">
    <property type="term" value="F:ATP hydrolysis activity"/>
    <property type="evidence" value="ECO:0007669"/>
    <property type="project" value="InterPro"/>
</dbReference>
<dbReference type="PROSITE" id="PS50929">
    <property type="entry name" value="ABC_TM1F"/>
    <property type="match status" value="1"/>
</dbReference>
<feature type="transmembrane region" description="Helical" evidence="11">
    <location>
        <begin position="21"/>
        <end position="44"/>
    </location>
</feature>
<dbReference type="PANTHER" id="PTHR43394:SF1">
    <property type="entry name" value="ATP-BINDING CASSETTE SUB-FAMILY B MEMBER 10, MITOCHONDRIAL"/>
    <property type="match status" value="1"/>
</dbReference>
<keyword evidence="15" id="KW-1185">Reference proteome</keyword>
<comment type="subcellular location">
    <subcellularLocation>
        <location evidence="1">Cell membrane</location>
        <topology evidence="1">Multi-pass membrane protein</topology>
    </subcellularLocation>
</comment>
<dbReference type="InterPro" id="IPR017871">
    <property type="entry name" value="ABC_transporter-like_CS"/>
</dbReference>
<accession>A0A8J3AT55</accession>
<evidence type="ECO:0000256" key="7">
    <source>
        <dbReference type="ARBA" id="ARBA00022967"/>
    </source>
</evidence>
<dbReference type="PROSITE" id="PS00211">
    <property type="entry name" value="ABC_TRANSPORTER_1"/>
    <property type="match status" value="1"/>
</dbReference>
<dbReference type="GO" id="GO:0005524">
    <property type="term" value="F:ATP binding"/>
    <property type="evidence" value="ECO:0007669"/>
    <property type="project" value="UniProtKB-KW"/>
</dbReference>
<evidence type="ECO:0000256" key="8">
    <source>
        <dbReference type="ARBA" id="ARBA00022989"/>
    </source>
</evidence>
<keyword evidence="10 11" id="KW-0472">Membrane</keyword>
<dbReference type="RefSeq" id="WP_188381911.1">
    <property type="nucleotide sequence ID" value="NZ_BMDI01000003.1"/>
</dbReference>
<dbReference type="GO" id="GO:0015421">
    <property type="term" value="F:ABC-type oligopeptide transporter activity"/>
    <property type="evidence" value="ECO:0007669"/>
    <property type="project" value="TreeGrafter"/>
</dbReference>
<keyword evidence="3" id="KW-1003">Cell membrane</keyword>
<dbReference type="NCBIfam" id="TIGR02203">
    <property type="entry name" value="MsbA_lipidA"/>
    <property type="match status" value="1"/>
</dbReference>
<feature type="domain" description="ABC transmembrane type-1" evidence="13">
    <location>
        <begin position="22"/>
        <end position="304"/>
    </location>
</feature>
<evidence type="ECO:0000256" key="6">
    <source>
        <dbReference type="ARBA" id="ARBA00022840"/>
    </source>
</evidence>
<keyword evidence="7" id="KW-1278">Translocase</keyword>
<comment type="caution">
    <text evidence="14">The sequence shown here is derived from an EMBL/GenBank/DDBJ whole genome shotgun (WGS) entry which is preliminary data.</text>
</comment>
<evidence type="ECO:0000256" key="2">
    <source>
        <dbReference type="ARBA" id="ARBA00022448"/>
    </source>
</evidence>
<dbReference type="GO" id="GO:0034040">
    <property type="term" value="F:ATPase-coupled lipid transmembrane transporter activity"/>
    <property type="evidence" value="ECO:0007669"/>
    <property type="project" value="InterPro"/>
</dbReference>
<organism evidence="14 15">
    <name type="scientific">Oxalicibacterium faecigallinarum</name>
    <dbReference type="NCBI Taxonomy" id="573741"/>
    <lineage>
        <taxon>Bacteria</taxon>
        <taxon>Pseudomonadati</taxon>
        <taxon>Pseudomonadota</taxon>
        <taxon>Betaproteobacteria</taxon>
        <taxon>Burkholderiales</taxon>
        <taxon>Oxalobacteraceae</taxon>
        <taxon>Oxalicibacterium</taxon>
    </lineage>
</organism>
<feature type="transmembrane region" description="Helical" evidence="11">
    <location>
        <begin position="163"/>
        <end position="180"/>
    </location>
</feature>
<evidence type="ECO:0000256" key="9">
    <source>
        <dbReference type="ARBA" id="ARBA00023055"/>
    </source>
</evidence>
<name>A0A8J3AT55_9BURK</name>
<dbReference type="Proteomes" id="UP000642180">
    <property type="component" value="Unassembled WGS sequence"/>
</dbReference>
<keyword evidence="8 11" id="KW-1133">Transmembrane helix</keyword>
<keyword evidence="9" id="KW-0445">Lipid transport</keyword>
<evidence type="ECO:0000259" key="12">
    <source>
        <dbReference type="PROSITE" id="PS50893"/>
    </source>
</evidence>
<dbReference type="Gene3D" id="1.20.1560.10">
    <property type="entry name" value="ABC transporter type 1, transmembrane domain"/>
    <property type="match status" value="1"/>
</dbReference>
<keyword evidence="5" id="KW-0547">Nucleotide-binding</keyword>
<evidence type="ECO:0000256" key="3">
    <source>
        <dbReference type="ARBA" id="ARBA00022475"/>
    </source>
</evidence>
<keyword evidence="6 14" id="KW-0067">ATP-binding</keyword>